<dbReference type="GO" id="GO:0015252">
    <property type="term" value="F:proton channel activity"/>
    <property type="evidence" value="ECO:0007669"/>
    <property type="project" value="InterPro"/>
</dbReference>
<keyword evidence="9" id="KW-0406">Ion transport</keyword>
<evidence type="ECO:0000256" key="12">
    <source>
        <dbReference type="ARBA" id="ARBA00034430"/>
    </source>
</evidence>
<keyword evidence="8 13" id="KW-1133">Transmembrane helix</keyword>
<proteinExistence type="inferred from homology"/>
<keyword evidence="10 13" id="KW-0472">Membrane</keyword>
<evidence type="ECO:0000256" key="13">
    <source>
        <dbReference type="SAM" id="Phobius"/>
    </source>
</evidence>
<keyword evidence="5 13" id="KW-0812">Transmembrane</keyword>
<reference evidence="14" key="1">
    <citation type="journal article" date="2014" name="Int. J. Syst. Evol. Microbiol.">
        <title>Complete genome sequence of Corynebacterium casei LMG S-19264T (=DSM 44701T), isolated from a smear-ripened cheese.</title>
        <authorList>
            <consortium name="US DOE Joint Genome Institute (JGI-PGF)"/>
            <person name="Walter F."/>
            <person name="Albersmeier A."/>
            <person name="Kalinowski J."/>
            <person name="Ruckert C."/>
        </authorList>
    </citation>
    <scope>NUCLEOTIDE SEQUENCE</scope>
    <source>
        <strain evidence="14">JCM 31311</strain>
    </source>
</reference>
<keyword evidence="15" id="KW-1185">Reference proteome</keyword>
<reference evidence="14" key="2">
    <citation type="submission" date="2020-09" db="EMBL/GenBank/DDBJ databases">
        <authorList>
            <person name="Sun Q."/>
            <person name="Ohkuma M."/>
        </authorList>
    </citation>
    <scope>NUCLEOTIDE SEQUENCE</scope>
    <source>
        <strain evidence="14">JCM 31311</strain>
    </source>
</reference>
<evidence type="ECO:0000256" key="10">
    <source>
        <dbReference type="ARBA" id="ARBA00023136"/>
    </source>
</evidence>
<dbReference type="GO" id="GO:0016020">
    <property type="term" value="C:membrane"/>
    <property type="evidence" value="ECO:0007669"/>
    <property type="project" value="UniProtKB-SubCell"/>
</dbReference>
<dbReference type="AlphaFoldDB" id="A0A918CNU6"/>
<keyword evidence="3" id="KW-0813">Transport</keyword>
<evidence type="ECO:0000256" key="8">
    <source>
        <dbReference type="ARBA" id="ARBA00022989"/>
    </source>
</evidence>
<feature type="transmembrane region" description="Helical" evidence="13">
    <location>
        <begin position="88"/>
        <end position="108"/>
    </location>
</feature>
<protein>
    <recommendedName>
        <fullName evidence="16">DUF1211 domain-containing protein</fullName>
    </recommendedName>
</protein>
<evidence type="ECO:0000256" key="1">
    <source>
        <dbReference type="ARBA" id="ARBA00004141"/>
    </source>
</evidence>
<accession>A0A918CNU6</accession>
<evidence type="ECO:0008006" key="16">
    <source>
        <dbReference type="Google" id="ProtNLM"/>
    </source>
</evidence>
<comment type="catalytic activity">
    <reaction evidence="12">
        <text>K(+)(in) = K(+)(out)</text>
        <dbReference type="Rhea" id="RHEA:29463"/>
        <dbReference type="ChEBI" id="CHEBI:29103"/>
    </reaction>
</comment>
<evidence type="ECO:0000313" key="14">
    <source>
        <dbReference type="EMBL" id="GGR33837.1"/>
    </source>
</evidence>
<dbReference type="RefSeq" id="WP_189093253.1">
    <property type="nucleotide sequence ID" value="NZ_BMQL01000061.1"/>
</dbReference>
<comment type="caution">
    <text evidence="14">The sequence shown here is derived from an EMBL/GenBank/DDBJ whole genome shotgun (WGS) entry which is preliminary data.</text>
</comment>
<sequence>MTEPSNPTAFFRSPGRLEAFSDGVFAIAITLLILEIKVPSAHDASTVPELWRALLERWPSYFAFLLSFLTIFVAWSGHHLMMQQVKTVTLPLVWVNAFFLLVITFLPFPTALVAEHLTSLSGSLAVAVYAATNAFSSLMYLCLYNVSNQGRTEPNRLRYARLNALGGVAICTACIGLAFVSKGLALLLIAAVWVWWSLPQRAEVPQPASD</sequence>
<evidence type="ECO:0000256" key="3">
    <source>
        <dbReference type="ARBA" id="ARBA00022448"/>
    </source>
</evidence>
<keyword evidence="7" id="KW-0630">Potassium</keyword>
<comment type="similarity">
    <text evidence="2">Belongs to the TMEM175 family.</text>
</comment>
<feature type="transmembrane region" description="Helical" evidence="13">
    <location>
        <begin position="58"/>
        <end position="76"/>
    </location>
</feature>
<evidence type="ECO:0000256" key="2">
    <source>
        <dbReference type="ARBA" id="ARBA00006920"/>
    </source>
</evidence>
<keyword evidence="11" id="KW-0407">Ion channel</keyword>
<keyword evidence="6" id="KW-0631">Potassium channel</keyword>
<dbReference type="Proteomes" id="UP000603865">
    <property type="component" value="Unassembled WGS sequence"/>
</dbReference>
<name>A0A918CNU6_9DEIO</name>
<dbReference type="PANTHER" id="PTHR31462:SF5">
    <property type="entry name" value="ENDOSOMAL_LYSOSOMAL PROTON CHANNEL TMEM175"/>
    <property type="match status" value="1"/>
</dbReference>
<evidence type="ECO:0000256" key="9">
    <source>
        <dbReference type="ARBA" id="ARBA00023065"/>
    </source>
</evidence>
<feature type="transmembrane region" description="Helical" evidence="13">
    <location>
        <begin position="120"/>
        <end position="143"/>
    </location>
</feature>
<keyword evidence="4" id="KW-0633">Potassium transport</keyword>
<dbReference type="PANTHER" id="PTHR31462">
    <property type="entry name" value="ENDOSOMAL/LYSOSOMAL POTASSIUM CHANNEL TMEM175"/>
    <property type="match status" value="1"/>
</dbReference>
<evidence type="ECO:0000256" key="6">
    <source>
        <dbReference type="ARBA" id="ARBA00022826"/>
    </source>
</evidence>
<evidence type="ECO:0000256" key="7">
    <source>
        <dbReference type="ARBA" id="ARBA00022958"/>
    </source>
</evidence>
<evidence type="ECO:0000256" key="5">
    <source>
        <dbReference type="ARBA" id="ARBA00022692"/>
    </source>
</evidence>
<evidence type="ECO:0000256" key="4">
    <source>
        <dbReference type="ARBA" id="ARBA00022538"/>
    </source>
</evidence>
<comment type="subcellular location">
    <subcellularLocation>
        <location evidence="1">Membrane</location>
        <topology evidence="1">Multi-pass membrane protein</topology>
    </subcellularLocation>
</comment>
<feature type="transmembrane region" description="Helical" evidence="13">
    <location>
        <begin position="164"/>
        <end position="196"/>
    </location>
</feature>
<dbReference type="GO" id="GO:0005267">
    <property type="term" value="F:potassium channel activity"/>
    <property type="evidence" value="ECO:0007669"/>
    <property type="project" value="UniProtKB-KW"/>
</dbReference>
<organism evidence="14 15">
    <name type="scientific">Deinococcus ruber</name>
    <dbReference type="NCBI Taxonomy" id="1848197"/>
    <lineage>
        <taxon>Bacteria</taxon>
        <taxon>Thermotogati</taxon>
        <taxon>Deinococcota</taxon>
        <taxon>Deinococci</taxon>
        <taxon>Deinococcales</taxon>
        <taxon>Deinococcaceae</taxon>
        <taxon>Deinococcus</taxon>
    </lineage>
</organism>
<evidence type="ECO:0000313" key="15">
    <source>
        <dbReference type="Proteomes" id="UP000603865"/>
    </source>
</evidence>
<dbReference type="Pfam" id="PF06736">
    <property type="entry name" value="TMEM175"/>
    <property type="match status" value="1"/>
</dbReference>
<gene>
    <name evidence="14" type="ORF">GCM10008957_50050</name>
</gene>
<dbReference type="EMBL" id="BMQL01000061">
    <property type="protein sequence ID" value="GGR33837.1"/>
    <property type="molecule type" value="Genomic_DNA"/>
</dbReference>
<dbReference type="InterPro" id="IPR010617">
    <property type="entry name" value="TMEM175-like"/>
</dbReference>
<evidence type="ECO:0000256" key="11">
    <source>
        <dbReference type="ARBA" id="ARBA00023303"/>
    </source>
</evidence>